<dbReference type="Pfam" id="PF03960">
    <property type="entry name" value="ArsC"/>
    <property type="match status" value="1"/>
</dbReference>
<keyword evidence="3" id="KW-1185">Reference proteome</keyword>
<dbReference type="InterPro" id="IPR006660">
    <property type="entry name" value="Arsenate_reductase-like"/>
</dbReference>
<dbReference type="Proteomes" id="UP000253318">
    <property type="component" value="Unassembled WGS sequence"/>
</dbReference>
<evidence type="ECO:0008006" key="4">
    <source>
        <dbReference type="Google" id="ProtNLM"/>
    </source>
</evidence>
<dbReference type="EMBL" id="QEIN01000098">
    <property type="protein sequence ID" value="RCV58295.1"/>
    <property type="molecule type" value="Genomic_DNA"/>
</dbReference>
<comment type="similarity">
    <text evidence="1">Belongs to the ArsC family.</text>
</comment>
<dbReference type="Gene3D" id="3.40.30.10">
    <property type="entry name" value="Glutaredoxin"/>
    <property type="match status" value="1"/>
</dbReference>
<dbReference type="SUPFAM" id="SSF52833">
    <property type="entry name" value="Thioredoxin-like"/>
    <property type="match status" value="1"/>
</dbReference>
<evidence type="ECO:0000313" key="3">
    <source>
        <dbReference type="Proteomes" id="UP000253318"/>
    </source>
</evidence>
<comment type="caution">
    <text evidence="2">The sequence shown here is derived from an EMBL/GenBank/DDBJ whole genome shotgun (WGS) entry which is preliminary data.</text>
</comment>
<name>A0A368T4N3_9ACTN</name>
<dbReference type="AlphaFoldDB" id="A0A368T4N3"/>
<dbReference type="PROSITE" id="PS51353">
    <property type="entry name" value="ARSC"/>
    <property type="match status" value="1"/>
</dbReference>
<dbReference type="InterPro" id="IPR036249">
    <property type="entry name" value="Thioredoxin-like_sf"/>
</dbReference>
<proteinExistence type="inferred from homology"/>
<accession>A0A368T4N3</accession>
<dbReference type="OrthoDB" id="9790554at2"/>
<evidence type="ECO:0000313" key="2">
    <source>
        <dbReference type="EMBL" id="RCV58295.1"/>
    </source>
</evidence>
<evidence type="ECO:0000256" key="1">
    <source>
        <dbReference type="PROSITE-ProRule" id="PRU01282"/>
    </source>
</evidence>
<sequence length="51" mass="5522">MDAWARGEAERGRWIEALAAHPVLIQRPIITADDGTAVVGRSPESVRSVLP</sequence>
<reference evidence="2 3" key="1">
    <citation type="submission" date="2018-04" db="EMBL/GenBank/DDBJ databases">
        <title>Novel actinobacteria from marine sediment.</title>
        <authorList>
            <person name="Ng Z.Y."/>
            <person name="Tan G.Y.A."/>
        </authorList>
    </citation>
    <scope>NUCLEOTIDE SEQUENCE [LARGE SCALE GENOMIC DNA]</scope>
    <source>
        <strain evidence="2 3">TPS81</strain>
    </source>
</reference>
<organism evidence="2 3">
    <name type="scientific">Marinitenerispora sediminis</name>
    <dbReference type="NCBI Taxonomy" id="1931232"/>
    <lineage>
        <taxon>Bacteria</taxon>
        <taxon>Bacillati</taxon>
        <taxon>Actinomycetota</taxon>
        <taxon>Actinomycetes</taxon>
        <taxon>Streptosporangiales</taxon>
        <taxon>Nocardiopsidaceae</taxon>
        <taxon>Marinitenerispora</taxon>
    </lineage>
</organism>
<protein>
    <recommendedName>
        <fullName evidence="4">Arsenate reductase</fullName>
    </recommendedName>
</protein>
<gene>
    <name evidence="2" type="ORF">DEF24_13815</name>
</gene>